<accession>A0A386K4Z3</accession>
<reference evidence="2" key="1">
    <citation type="submission" date="2017-11" db="EMBL/GenBank/DDBJ databases">
        <authorList>
            <person name="Zhao X."/>
        </authorList>
    </citation>
    <scope>NUCLEOTIDE SEQUENCE [LARGE SCALE GENOMIC DNA]</scope>
</reference>
<proteinExistence type="predicted"/>
<protein>
    <submittedName>
        <fullName evidence="1">Uncharacterized protein</fullName>
    </submittedName>
</protein>
<organism evidence="1 2">
    <name type="scientific">Enterobacter phage phi63_307</name>
    <dbReference type="NCBI Taxonomy" id="2340711"/>
    <lineage>
        <taxon>Viruses</taxon>
        <taxon>Duplodnaviria</taxon>
        <taxon>Heunggongvirae</taxon>
        <taxon>Uroviricota</taxon>
        <taxon>Caudoviricetes</taxon>
        <taxon>Andersonviridae</taxon>
        <taxon>Ounavirinae</taxon>
        <taxon>Kolesnikvirus</taxon>
        <taxon>Kolesnikvirus Ea214</taxon>
    </lineage>
</organism>
<gene>
    <name evidence="1" type="ORF">LINGLNFE_00056</name>
</gene>
<evidence type="ECO:0000313" key="1">
    <source>
        <dbReference type="EMBL" id="AYD79564.1"/>
    </source>
</evidence>
<dbReference type="Proteomes" id="UP000270819">
    <property type="component" value="Segment"/>
</dbReference>
<sequence length="184" mass="21723">MIMNKSLKDLGIHPHYVIVDKFSGRPYLHSSLTSDLTTTKKNITSYHRNEVWSNENLYQTLEDRKEFDMFIARLDAVGIGYDRAVDVINQRYEHEWQKLDKGLRKRLNVGVVYGLLQIIERFERELRENKKLTNQQLVIDVLNDLTAFREACKVLVEVQPIPKKAYKWEKLKSIEILEVKGLEF</sequence>
<dbReference type="EMBL" id="MG589384">
    <property type="protein sequence ID" value="AYD79564.1"/>
    <property type="molecule type" value="Genomic_DNA"/>
</dbReference>
<evidence type="ECO:0000313" key="2">
    <source>
        <dbReference type="Proteomes" id="UP000270819"/>
    </source>
</evidence>
<name>A0A386K4Z3_9CAUD</name>